<dbReference type="OrthoDB" id="1706066at2759"/>
<organism evidence="2 3">
    <name type="scientific">Oesophagostomum dentatum</name>
    <name type="common">Nodular worm</name>
    <dbReference type="NCBI Taxonomy" id="61180"/>
    <lineage>
        <taxon>Eukaryota</taxon>
        <taxon>Metazoa</taxon>
        <taxon>Ecdysozoa</taxon>
        <taxon>Nematoda</taxon>
        <taxon>Chromadorea</taxon>
        <taxon>Rhabditida</taxon>
        <taxon>Rhabditina</taxon>
        <taxon>Rhabditomorpha</taxon>
        <taxon>Strongyloidea</taxon>
        <taxon>Strongylidae</taxon>
        <taxon>Oesophagostomum</taxon>
    </lineage>
</organism>
<keyword evidence="3" id="KW-1185">Reference proteome</keyword>
<dbReference type="InterPro" id="IPR032387">
    <property type="entry name" value="ACAS_N"/>
</dbReference>
<gene>
    <name evidence="2" type="ORF">OESDEN_17977</name>
</gene>
<dbReference type="Gene3D" id="3.40.50.12780">
    <property type="entry name" value="N-terminal domain of ligase-like"/>
    <property type="match status" value="1"/>
</dbReference>
<sequence length="125" mass="14251">MQVFLPPAPLLAGAHVRGLPSYLEKYRSSINNSDAFWKSVAEELHFEQGTSKGIFSYCTQGLEWNFDVKKGDVFCRFMDGAKTNISYNCLERNIKRGYGNKVVCFAFNKLSFPGTLRIAEFPFLY</sequence>
<proteinExistence type="predicted"/>
<accession>A0A0B1SGJ7</accession>
<dbReference type="PANTHER" id="PTHR24095">
    <property type="entry name" value="ACETYL-COENZYME A SYNTHETASE"/>
    <property type="match status" value="1"/>
</dbReference>
<dbReference type="EMBL" id="KN580340">
    <property type="protein sequence ID" value="KHJ82330.1"/>
    <property type="molecule type" value="Genomic_DNA"/>
</dbReference>
<reference evidence="2 3" key="1">
    <citation type="submission" date="2014-03" db="EMBL/GenBank/DDBJ databases">
        <title>Draft genome of the hookworm Oesophagostomum dentatum.</title>
        <authorList>
            <person name="Mitreva M."/>
        </authorList>
    </citation>
    <scope>NUCLEOTIDE SEQUENCE [LARGE SCALE GENOMIC DNA]</scope>
    <source>
        <strain evidence="2 3">OD-Hann</strain>
    </source>
</reference>
<name>A0A0B1SGJ7_OESDE</name>
<dbReference type="Proteomes" id="UP000053660">
    <property type="component" value="Unassembled WGS sequence"/>
</dbReference>
<dbReference type="GO" id="GO:0006085">
    <property type="term" value="P:acetyl-CoA biosynthetic process"/>
    <property type="evidence" value="ECO:0007669"/>
    <property type="project" value="TreeGrafter"/>
</dbReference>
<dbReference type="PANTHER" id="PTHR24095:SF244">
    <property type="entry name" value="ACETYL-COENZYME A SYNTHETASE"/>
    <property type="match status" value="1"/>
</dbReference>
<dbReference type="InterPro" id="IPR042099">
    <property type="entry name" value="ANL_N_sf"/>
</dbReference>
<protein>
    <recommendedName>
        <fullName evidence="1">Acetyl-coenzyme A synthetase N-terminal domain-containing protein</fullName>
    </recommendedName>
</protein>
<dbReference type="GO" id="GO:0003987">
    <property type="term" value="F:acetate-CoA ligase activity"/>
    <property type="evidence" value="ECO:0007669"/>
    <property type="project" value="TreeGrafter"/>
</dbReference>
<dbReference type="AlphaFoldDB" id="A0A0B1SGJ7"/>
<feature type="domain" description="Acetyl-coenzyme A synthetase N-terminal" evidence="1">
    <location>
        <begin position="22"/>
        <end position="89"/>
    </location>
</feature>
<evidence type="ECO:0000259" key="1">
    <source>
        <dbReference type="Pfam" id="PF16177"/>
    </source>
</evidence>
<evidence type="ECO:0000313" key="3">
    <source>
        <dbReference type="Proteomes" id="UP000053660"/>
    </source>
</evidence>
<evidence type="ECO:0000313" key="2">
    <source>
        <dbReference type="EMBL" id="KHJ82330.1"/>
    </source>
</evidence>
<dbReference type="Pfam" id="PF16177">
    <property type="entry name" value="ACAS_N"/>
    <property type="match status" value="1"/>
</dbReference>